<accession>A0A1J4JM38</accession>
<dbReference type="SMART" id="SM00220">
    <property type="entry name" value="S_TKc"/>
    <property type="match status" value="1"/>
</dbReference>
<evidence type="ECO:0000256" key="1">
    <source>
        <dbReference type="ARBA" id="ARBA00022741"/>
    </source>
</evidence>
<evidence type="ECO:0000259" key="5">
    <source>
        <dbReference type="PROSITE" id="PS50011"/>
    </source>
</evidence>
<gene>
    <name evidence="6" type="primary">Stk11</name>
    <name evidence="6" type="ORF">TRFO_34961</name>
</gene>
<organism evidence="6 7">
    <name type="scientific">Tritrichomonas foetus</name>
    <dbReference type="NCBI Taxonomy" id="1144522"/>
    <lineage>
        <taxon>Eukaryota</taxon>
        <taxon>Metamonada</taxon>
        <taxon>Parabasalia</taxon>
        <taxon>Tritrichomonadida</taxon>
        <taxon>Tritrichomonadidae</taxon>
        <taxon>Tritrichomonas</taxon>
    </lineage>
</organism>
<dbReference type="GO" id="GO:0005737">
    <property type="term" value="C:cytoplasm"/>
    <property type="evidence" value="ECO:0007669"/>
    <property type="project" value="TreeGrafter"/>
</dbReference>
<feature type="binding site" evidence="3">
    <location>
        <position position="63"/>
    </location>
    <ligand>
        <name>ATP</name>
        <dbReference type="ChEBI" id="CHEBI:30616"/>
    </ligand>
</feature>
<evidence type="ECO:0000313" key="7">
    <source>
        <dbReference type="Proteomes" id="UP000179807"/>
    </source>
</evidence>
<keyword evidence="6" id="KW-0808">Transferase</keyword>
<evidence type="ECO:0000256" key="3">
    <source>
        <dbReference type="PROSITE-ProRule" id="PRU10141"/>
    </source>
</evidence>
<evidence type="ECO:0000256" key="2">
    <source>
        <dbReference type="ARBA" id="ARBA00022840"/>
    </source>
</evidence>
<keyword evidence="6" id="KW-0418">Kinase</keyword>
<dbReference type="InterPro" id="IPR045269">
    <property type="entry name" value="Atg1-like"/>
</dbReference>
<dbReference type="PROSITE" id="PS50011">
    <property type="entry name" value="PROTEIN_KINASE_DOM"/>
    <property type="match status" value="1"/>
</dbReference>
<reference evidence="6" key="1">
    <citation type="submission" date="2016-10" db="EMBL/GenBank/DDBJ databases">
        <authorList>
            <person name="Benchimol M."/>
            <person name="Almeida L.G."/>
            <person name="Vasconcelos A.T."/>
            <person name="Perreira-Neves A."/>
            <person name="Rosa I.A."/>
            <person name="Tasca T."/>
            <person name="Bogo M.R."/>
            <person name="de Souza W."/>
        </authorList>
    </citation>
    <scope>NUCLEOTIDE SEQUENCE [LARGE SCALE GENOMIC DNA]</scope>
    <source>
        <strain evidence="6">K</strain>
    </source>
</reference>
<comment type="caution">
    <text evidence="6">The sequence shown here is derived from an EMBL/GenBank/DDBJ whole genome shotgun (WGS) entry which is preliminary data.</text>
</comment>
<dbReference type="GeneID" id="94844672"/>
<protein>
    <submittedName>
        <fullName evidence="6">Serine/threonine-protein kinase STK11</fullName>
    </submittedName>
</protein>
<dbReference type="InterPro" id="IPR000719">
    <property type="entry name" value="Prot_kinase_dom"/>
</dbReference>
<dbReference type="GO" id="GO:0010506">
    <property type="term" value="P:regulation of autophagy"/>
    <property type="evidence" value="ECO:0007669"/>
    <property type="project" value="InterPro"/>
</dbReference>
<comment type="similarity">
    <text evidence="4">Belongs to the protein kinase superfamily.</text>
</comment>
<dbReference type="Proteomes" id="UP000179807">
    <property type="component" value="Unassembled WGS sequence"/>
</dbReference>
<dbReference type="EMBL" id="MLAK01001045">
    <property type="protein sequence ID" value="OHS98627.1"/>
    <property type="molecule type" value="Genomic_DNA"/>
</dbReference>
<dbReference type="PANTHER" id="PTHR24348">
    <property type="entry name" value="SERINE/THREONINE-PROTEIN KINASE UNC-51-RELATED"/>
    <property type="match status" value="1"/>
</dbReference>
<feature type="domain" description="Protein kinase" evidence="5">
    <location>
        <begin position="34"/>
        <end position="292"/>
    </location>
</feature>
<dbReference type="InterPro" id="IPR011009">
    <property type="entry name" value="Kinase-like_dom_sf"/>
</dbReference>
<dbReference type="GO" id="GO:0004674">
    <property type="term" value="F:protein serine/threonine kinase activity"/>
    <property type="evidence" value="ECO:0007669"/>
    <property type="project" value="UniProtKB-KW"/>
</dbReference>
<dbReference type="GO" id="GO:0005524">
    <property type="term" value="F:ATP binding"/>
    <property type="evidence" value="ECO:0007669"/>
    <property type="project" value="UniProtKB-UniRule"/>
</dbReference>
<dbReference type="RefSeq" id="XP_068351764.1">
    <property type="nucleotide sequence ID" value="XM_068509968.1"/>
</dbReference>
<keyword evidence="4" id="KW-0723">Serine/threonine-protein kinase</keyword>
<evidence type="ECO:0000313" key="6">
    <source>
        <dbReference type="EMBL" id="OHS98627.1"/>
    </source>
</evidence>
<dbReference type="InterPro" id="IPR017441">
    <property type="entry name" value="Protein_kinase_ATP_BS"/>
</dbReference>
<keyword evidence="7" id="KW-1185">Reference proteome</keyword>
<dbReference type="SUPFAM" id="SSF56112">
    <property type="entry name" value="Protein kinase-like (PK-like)"/>
    <property type="match status" value="1"/>
</dbReference>
<dbReference type="InterPro" id="IPR008271">
    <property type="entry name" value="Ser/Thr_kinase_AS"/>
</dbReference>
<name>A0A1J4JM38_9EUKA</name>
<dbReference type="OrthoDB" id="68483at2759"/>
<sequence>MFPFRRASLQGLRTFNKFIVEEVKRQVTKKVNQYVLIKKLGSGSTSKVYLAHDCITNNQYAAKMIHLADKRHSGDGAAGLEREIRIMRLLNHPNIIKLHEVLYASQTDTAYLFIEYADCGTVENLISEKIHISDASLASIFKQLATGLLYLHGEGIVHHDVKPSNMMLFSKGLAKLADFGIGHSFTSAEEVIGTPAYQAPELLGDDSSDYEDDPAKEDVWSLGVSLYEAAFGELPYTGNNLYEIVNCILTTPLKIPENNKRSPHLIDLIHKMLQTRQKERITLEDVLKHPFFENASETARIPIPPITIPPINFNHKMNYVSATVCDENYTFAKDLRSFSWPGCVSMQIGDDEEDNSPILASLSQNE</sequence>
<dbReference type="PANTHER" id="PTHR24348:SF68">
    <property type="entry name" value="SERINE_THREONINE-PROTEIN KINASE ATG1C"/>
    <property type="match status" value="1"/>
</dbReference>
<keyword evidence="2 3" id="KW-0067">ATP-binding</keyword>
<proteinExistence type="inferred from homology"/>
<dbReference type="Pfam" id="PF00069">
    <property type="entry name" value="Pkinase"/>
    <property type="match status" value="1"/>
</dbReference>
<dbReference type="AlphaFoldDB" id="A0A1J4JM38"/>
<dbReference type="PROSITE" id="PS00107">
    <property type="entry name" value="PROTEIN_KINASE_ATP"/>
    <property type="match status" value="1"/>
</dbReference>
<dbReference type="FunFam" id="1.10.510.10:FF:000571">
    <property type="entry name" value="Maternal embryonic leucine zipper kinase"/>
    <property type="match status" value="1"/>
</dbReference>
<dbReference type="VEuPathDB" id="TrichDB:TRFO_34961"/>
<keyword evidence="1 3" id="KW-0547">Nucleotide-binding</keyword>
<dbReference type="PROSITE" id="PS00108">
    <property type="entry name" value="PROTEIN_KINASE_ST"/>
    <property type="match status" value="1"/>
</dbReference>
<dbReference type="Gene3D" id="1.10.510.10">
    <property type="entry name" value="Transferase(Phosphotransferase) domain 1"/>
    <property type="match status" value="1"/>
</dbReference>
<evidence type="ECO:0000256" key="4">
    <source>
        <dbReference type="RuleBase" id="RU000304"/>
    </source>
</evidence>